<sequence>RLLAIIDQQSVQKDRSRPRTKRICRNQQLKVVFLGSNDWSVIIDAIIQEDRPHRHVWSTRAEVQVTTSKTERNLFHFLAEALVLA</sequence>
<evidence type="ECO:0000313" key="1">
    <source>
        <dbReference type="EMBL" id="KIK44172.1"/>
    </source>
</evidence>
<dbReference type="HOGENOM" id="CLU_2518838_0_0_1"/>
<dbReference type="AlphaFoldDB" id="A0A0D0BD35"/>
<gene>
    <name evidence="1" type="ORF">CY34DRAFT_802977</name>
</gene>
<reference evidence="1 2" key="1">
    <citation type="submission" date="2014-04" db="EMBL/GenBank/DDBJ databases">
        <authorList>
            <consortium name="DOE Joint Genome Institute"/>
            <person name="Kuo A."/>
            <person name="Ruytinx J."/>
            <person name="Rineau F."/>
            <person name="Colpaert J."/>
            <person name="Kohler A."/>
            <person name="Nagy L.G."/>
            <person name="Floudas D."/>
            <person name="Copeland A."/>
            <person name="Barry K.W."/>
            <person name="Cichocki N."/>
            <person name="Veneault-Fourrey C."/>
            <person name="LaButti K."/>
            <person name="Lindquist E.A."/>
            <person name="Lipzen A."/>
            <person name="Lundell T."/>
            <person name="Morin E."/>
            <person name="Murat C."/>
            <person name="Sun H."/>
            <person name="Tunlid A."/>
            <person name="Henrissat B."/>
            <person name="Grigoriev I.V."/>
            <person name="Hibbett D.S."/>
            <person name="Martin F."/>
            <person name="Nordberg H.P."/>
            <person name="Cantor M.N."/>
            <person name="Hua S.X."/>
        </authorList>
    </citation>
    <scope>NUCLEOTIDE SEQUENCE [LARGE SCALE GENOMIC DNA]</scope>
    <source>
        <strain evidence="1 2">UH-Slu-Lm8-n1</strain>
    </source>
</reference>
<accession>A0A0D0BD35</accession>
<dbReference type="EMBL" id="KN835196">
    <property type="protein sequence ID" value="KIK44172.1"/>
    <property type="molecule type" value="Genomic_DNA"/>
</dbReference>
<feature type="non-terminal residue" evidence="1">
    <location>
        <position position="1"/>
    </location>
</feature>
<keyword evidence="2" id="KW-1185">Reference proteome</keyword>
<organism evidence="1 2">
    <name type="scientific">Suillus luteus UH-Slu-Lm8-n1</name>
    <dbReference type="NCBI Taxonomy" id="930992"/>
    <lineage>
        <taxon>Eukaryota</taxon>
        <taxon>Fungi</taxon>
        <taxon>Dikarya</taxon>
        <taxon>Basidiomycota</taxon>
        <taxon>Agaricomycotina</taxon>
        <taxon>Agaricomycetes</taxon>
        <taxon>Agaricomycetidae</taxon>
        <taxon>Boletales</taxon>
        <taxon>Suillineae</taxon>
        <taxon>Suillaceae</taxon>
        <taxon>Suillus</taxon>
    </lineage>
</organism>
<dbReference type="InParanoid" id="A0A0D0BD35"/>
<protein>
    <submittedName>
        <fullName evidence="1">Uncharacterized protein</fullName>
    </submittedName>
</protein>
<name>A0A0D0BD35_9AGAM</name>
<reference evidence="2" key="2">
    <citation type="submission" date="2015-01" db="EMBL/GenBank/DDBJ databases">
        <title>Evolutionary Origins and Diversification of the Mycorrhizal Mutualists.</title>
        <authorList>
            <consortium name="DOE Joint Genome Institute"/>
            <consortium name="Mycorrhizal Genomics Consortium"/>
            <person name="Kohler A."/>
            <person name="Kuo A."/>
            <person name="Nagy L.G."/>
            <person name="Floudas D."/>
            <person name="Copeland A."/>
            <person name="Barry K.W."/>
            <person name="Cichocki N."/>
            <person name="Veneault-Fourrey C."/>
            <person name="LaButti K."/>
            <person name="Lindquist E.A."/>
            <person name="Lipzen A."/>
            <person name="Lundell T."/>
            <person name="Morin E."/>
            <person name="Murat C."/>
            <person name="Riley R."/>
            <person name="Ohm R."/>
            <person name="Sun H."/>
            <person name="Tunlid A."/>
            <person name="Henrissat B."/>
            <person name="Grigoriev I.V."/>
            <person name="Hibbett D.S."/>
            <person name="Martin F."/>
        </authorList>
    </citation>
    <scope>NUCLEOTIDE SEQUENCE [LARGE SCALE GENOMIC DNA]</scope>
    <source>
        <strain evidence="2">UH-Slu-Lm8-n1</strain>
    </source>
</reference>
<evidence type="ECO:0000313" key="2">
    <source>
        <dbReference type="Proteomes" id="UP000054485"/>
    </source>
</evidence>
<dbReference type="Proteomes" id="UP000054485">
    <property type="component" value="Unassembled WGS sequence"/>
</dbReference>
<proteinExistence type="predicted"/>